<reference evidence="1" key="2">
    <citation type="journal article" date="2022" name="New Phytol.">
        <title>Evolutionary transition to the ectomycorrhizal habit in the genomes of a hyperdiverse lineage of mushroom-forming fungi.</title>
        <authorList>
            <person name="Looney B."/>
            <person name="Miyauchi S."/>
            <person name="Morin E."/>
            <person name="Drula E."/>
            <person name="Courty P.E."/>
            <person name="Kohler A."/>
            <person name="Kuo A."/>
            <person name="LaButti K."/>
            <person name="Pangilinan J."/>
            <person name="Lipzen A."/>
            <person name="Riley R."/>
            <person name="Andreopoulos W."/>
            <person name="He G."/>
            <person name="Johnson J."/>
            <person name="Nolan M."/>
            <person name="Tritt A."/>
            <person name="Barry K.W."/>
            <person name="Grigoriev I.V."/>
            <person name="Nagy L.G."/>
            <person name="Hibbett D."/>
            <person name="Henrissat B."/>
            <person name="Matheny P.B."/>
            <person name="Labbe J."/>
            <person name="Martin F.M."/>
        </authorList>
    </citation>
    <scope>NUCLEOTIDE SEQUENCE</scope>
    <source>
        <strain evidence="1">FP105234-sp</strain>
    </source>
</reference>
<protein>
    <submittedName>
        <fullName evidence="1">Uncharacterized protein</fullName>
    </submittedName>
</protein>
<dbReference type="EMBL" id="MU275918">
    <property type="protein sequence ID" value="KAI0046761.1"/>
    <property type="molecule type" value="Genomic_DNA"/>
</dbReference>
<name>A0ACB8RSN9_9AGAM</name>
<gene>
    <name evidence="1" type="ORF">FA95DRAFT_1572960</name>
</gene>
<keyword evidence="2" id="KW-1185">Reference proteome</keyword>
<evidence type="ECO:0000313" key="1">
    <source>
        <dbReference type="EMBL" id="KAI0046761.1"/>
    </source>
</evidence>
<sequence>MENARRSTQNLKSRCKTEARGGSWERSSLVGQRSDPNLSFRRAHPSDPTNDGLAVPDPLNAMQAHESPSKRCQRRDGLAGHEAIWMSAARSRITQLDETQIPFSKTRHATFESIDAAEISLSEAQAALYARLKAEEDTIEAAKEEVRKAYAVKYGAMSAARRALRQQRNALPPVARLPPETLRNIFAFCSEVDEPWIEKGPGSYLGWLAVTHVCQRWRDVALSHTGLWAEILHSLGCGWTEAFAERAQMMPLLVHLDAPYPSDWRIQFITKNISRTAYLEVDVDFSEDYSSAFSTGAPLLHTLKVNICGQDPLPDDFLGRHAPALRSFHYSTYDHIDMPFMPLTFLIFARLTSLHVVNSYDPENLSFSELLDGLLDGLEEMHELEELNITLFCKNEDILASEDPIQQRSVTLSKLAYLELTTSMREATMIISHLSLPAHAVACYNMKLSAGRVPDGFFPLILASVHCHADSAAQSSNAITSLHIGTVNSGRATIIRVVARTDRHTDEPDLIVSFVNNTSSARIALEALASTHLKELTLDCVVLKDCTWPDMPALRRLVVEGAAAASLCANLDSVPAVLPALAVLVLVDVGIPAELGSGETEGEMMWLLPRTLAARADAGCRLEVLDVTRCDVDPAWVVHARELLSGTGVRVEWDEDA</sequence>
<accession>A0ACB8RSN9</accession>
<evidence type="ECO:0000313" key="2">
    <source>
        <dbReference type="Proteomes" id="UP000814033"/>
    </source>
</evidence>
<comment type="caution">
    <text evidence="1">The sequence shown here is derived from an EMBL/GenBank/DDBJ whole genome shotgun (WGS) entry which is preliminary data.</text>
</comment>
<dbReference type="Proteomes" id="UP000814033">
    <property type="component" value="Unassembled WGS sequence"/>
</dbReference>
<organism evidence="1 2">
    <name type="scientific">Auriscalpium vulgare</name>
    <dbReference type="NCBI Taxonomy" id="40419"/>
    <lineage>
        <taxon>Eukaryota</taxon>
        <taxon>Fungi</taxon>
        <taxon>Dikarya</taxon>
        <taxon>Basidiomycota</taxon>
        <taxon>Agaricomycotina</taxon>
        <taxon>Agaricomycetes</taxon>
        <taxon>Russulales</taxon>
        <taxon>Auriscalpiaceae</taxon>
        <taxon>Auriscalpium</taxon>
    </lineage>
</organism>
<proteinExistence type="predicted"/>
<reference evidence="1" key="1">
    <citation type="submission" date="2021-02" db="EMBL/GenBank/DDBJ databases">
        <authorList>
            <consortium name="DOE Joint Genome Institute"/>
            <person name="Ahrendt S."/>
            <person name="Looney B.P."/>
            <person name="Miyauchi S."/>
            <person name="Morin E."/>
            <person name="Drula E."/>
            <person name="Courty P.E."/>
            <person name="Chicoki N."/>
            <person name="Fauchery L."/>
            <person name="Kohler A."/>
            <person name="Kuo A."/>
            <person name="Labutti K."/>
            <person name="Pangilinan J."/>
            <person name="Lipzen A."/>
            <person name="Riley R."/>
            <person name="Andreopoulos W."/>
            <person name="He G."/>
            <person name="Johnson J."/>
            <person name="Barry K.W."/>
            <person name="Grigoriev I.V."/>
            <person name="Nagy L."/>
            <person name="Hibbett D."/>
            <person name="Henrissat B."/>
            <person name="Matheny P.B."/>
            <person name="Labbe J."/>
            <person name="Martin F."/>
        </authorList>
    </citation>
    <scope>NUCLEOTIDE SEQUENCE</scope>
    <source>
        <strain evidence="1">FP105234-sp</strain>
    </source>
</reference>